<name>A0ABU6UYT0_9FABA</name>
<evidence type="ECO:0000313" key="2">
    <source>
        <dbReference type="Proteomes" id="UP001341840"/>
    </source>
</evidence>
<protein>
    <submittedName>
        <fullName evidence="1">Uncharacterized protein</fullName>
    </submittedName>
</protein>
<dbReference type="Proteomes" id="UP001341840">
    <property type="component" value="Unassembled WGS sequence"/>
</dbReference>
<comment type="caution">
    <text evidence="1">The sequence shown here is derived from an EMBL/GenBank/DDBJ whole genome shotgun (WGS) entry which is preliminary data.</text>
</comment>
<proteinExistence type="predicted"/>
<evidence type="ECO:0000313" key="1">
    <source>
        <dbReference type="EMBL" id="MED6166412.1"/>
    </source>
</evidence>
<gene>
    <name evidence="1" type="ORF">PIB30_108977</name>
</gene>
<feature type="non-terminal residue" evidence="1">
    <location>
        <position position="121"/>
    </location>
</feature>
<reference evidence="1 2" key="1">
    <citation type="journal article" date="2023" name="Plants (Basel)">
        <title>Bridging the Gap: Combining Genomics and Transcriptomics Approaches to Understand Stylosanthes scabra, an Orphan Legume from the Brazilian Caatinga.</title>
        <authorList>
            <person name="Ferreira-Neto J.R.C."/>
            <person name="da Silva M.D."/>
            <person name="Binneck E."/>
            <person name="de Melo N.F."/>
            <person name="da Silva R.H."/>
            <person name="de Melo A.L.T.M."/>
            <person name="Pandolfi V."/>
            <person name="Bustamante F.O."/>
            <person name="Brasileiro-Vidal A.C."/>
            <person name="Benko-Iseppon A.M."/>
        </authorList>
    </citation>
    <scope>NUCLEOTIDE SEQUENCE [LARGE SCALE GENOMIC DNA]</scope>
    <source>
        <tissue evidence="1">Leaves</tissue>
    </source>
</reference>
<keyword evidence="2" id="KW-1185">Reference proteome</keyword>
<accession>A0ABU6UYT0</accession>
<sequence length="121" mass="14061">MGLLEDALLMMKFMQSYGIVMHRTMEDILAEIEQQQKSFKVVYIGQQSSKIHMHLLKLVTNVKKLGIYQRNKTLQEIRPLATLFYSYASKAWPLVPNCYAFSGVAVEFRFGYVFMRTLVKA</sequence>
<organism evidence="1 2">
    <name type="scientific">Stylosanthes scabra</name>
    <dbReference type="NCBI Taxonomy" id="79078"/>
    <lineage>
        <taxon>Eukaryota</taxon>
        <taxon>Viridiplantae</taxon>
        <taxon>Streptophyta</taxon>
        <taxon>Embryophyta</taxon>
        <taxon>Tracheophyta</taxon>
        <taxon>Spermatophyta</taxon>
        <taxon>Magnoliopsida</taxon>
        <taxon>eudicotyledons</taxon>
        <taxon>Gunneridae</taxon>
        <taxon>Pentapetalae</taxon>
        <taxon>rosids</taxon>
        <taxon>fabids</taxon>
        <taxon>Fabales</taxon>
        <taxon>Fabaceae</taxon>
        <taxon>Papilionoideae</taxon>
        <taxon>50 kb inversion clade</taxon>
        <taxon>dalbergioids sensu lato</taxon>
        <taxon>Dalbergieae</taxon>
        <taxon>Pterocarpus clade</taxon>
        <taxon>Stylosanthes</taxon>
    </lineage>
</organism>
<dbReference type="EMBL" id="JASCZI010126162">
    <property type="protein sequence ID" value="MED6166412.1"/>
    <property type="molecule type" value="Genomic_DNA"/>
</dbReference>